<evidence type="ECO:0000313" key="2">
    <source>
        <dbReference type="EMBL" id="PVE56775.1"/>
    </source>
</evidence>
<evidence type="ECO:0000313" key="3">
    <source>
        <dbReference type="Proteomes" id="UP000244335"/>
    </source>
</evidence>
<dbReference type="Proteomes" id="UP000244335">
    <property type="component" value="Unassembled WGS sequence"/>
</dbReference>
<dbReference type="RefSeq" id="WP_116492173.1">
    <property type="nucleotide sequence ID" value="NZ_QDFR01000001.1"/>
</dbReference>
<gene>
    <name evidence="2" type="ORF">DC430_03125</name>
</gene>
<dbReference type="InterPro" id="IPR016181">
    <property type="entry name" value="Acyl_CoA_acyltransferase"/>
</dbReference>
<dbReference type="EMBL" id="QDFR01000001">
    <property type="protein sequence ID" value="PVE56775.1"/>
    <property type="molecule type" value="Genomic_DNA"/>
</dbReference>
<sequence>MMIRPEQVGDLDAIGVVTQAAFRDVPYSDHNEHLIIERLRRAGALAVSLVAEEDGAIIGHIGFSPVGLSGSSDIWFGLGPLSVLPERQGRGVGSPLAHRGLDALRELNAGGCVVMGDPAYYRRFGFRHDERLKAEGIDDEYFMILPLQGGTPSGIVRYHHAFFGDIA</sequence>
<evidence type="ECO:0000259" key="1">
    <source>
        <dbReference type="PROSITE" id="PS51186"/>
    </source>
</evidence>
<dbReference type="Pfam" id="PF00583">
    <property type="entry name" value="Acetyltransf_1"/>
    <property type="match status" value="1"/>
</dbReference>
<dbReference type="GO" id="GO:0016747">
    <property type="term" value="F:acyltransferase activity, transferring groups other than amino-acyl groups"/>
    <property type="evidence" value="ECO:0007669"/>
    <property type="project" value="InterPro"/>
</dbReference>
<dbReference type="SUPFAM" id="SSF55729">
    <property type="entry name" value="Acyl-CoA N-acyltransferases (Nat)"/>
    <property type="match status" value="1"/>
</dbReference>
<dbReference type="CDD" id="cd04301">
    <property type="entry name" value="NAT_SF"/>
    <property type="match status" value="1"/>
</dbReference>
<dbReference type="Gene3D" id="3.40.630.30">
    <property type="match status" value="1"/>
</dbReference>
<dbReference type="AlphaFoldDB" id="A0AA92C6F5"/>
<organism evidence="2 3">
    <name type="scientific">Rhizobium rhizogenes</name>
    <name type="common">Agrobacterium rhizogenes</name>
    <dbReference type="NCBI Taxonomy" id="359"/>
    <lineage>
        <taxon>Bacteria</taxon>
        <taxon>Pseudomonadati</taxon>
        <taxon>Pseudomonadota</taxon>
        <taxon>Alphaproteobacteria</taxon>
        <taxon>Hyphomicrobiales</taxon>
        <taxon>Rhizobiaceae</taxon>
        <taxon>Rhizobium/Agrobacterium group</taxon>
        <taxon>Rhizobium</taxon>
    </lineage>
</organism>
<proteinExistence type="predicted"/>
<dbReference type="InterPro" id="IPR000182">
    <property type="entry name" value="GNAT_dom"/>
</dbReference>
<reference evidence="2 3" key="1">
    <citation type="submission" date="2018-04" db="EMBL/GenBank/DDBJ databases">
        <authorList>
            <person name="Hagen T."/>
        </authorList>
    </citation>
    <scope>NUCLEOTIDE SEQUENCE [LARGE SCALE GENOMIC DNA]</scope>
    <source>
        <strain evidence="2 3">TPD7009</strain>
    </source>
</reference>
<name>A0AA92C6F5_RHIRH</name>
<feature type="domain" description="N-acetyltransferase" evidence="1">
    <location>
        <begin position="1"/>
        <end position="148"/>
    </location>
</feature>
<comment type="caution">
    <text evidence="2">The sequence shown here is derived from an EMBL/GenBank/DDBJ whole genome shotgun (WGS) entry which is preliminary data.</text>
</comment>
<accession>A0AA92C6F5</accession>
<protein>
    <submittedName>
        <fullName evidence="2">GNAT family N-acetyltransferase</fullName>
    </submittedName>
</protein>
<dbReference type="PROSITE" id="PS51186">
    <property type="entry name" value="GNAT"/>
    <property type="match status" value="1"/>
</dbReference>